<dbReference type="Pfam" id="PF04848">
    <property type="entry name" value="Pox_A22"/>
    <property type="match status" value="1"/>
</dbReference>
<dbReference type="GO" id="GO:0006281">
    <property type="term" value="P:DNA repair"/>
    <property type="evidence" value="ECO:0007669"/>
    <property type="project" value="UniProtKB-KW"/>
</dbReference>
<dbReference type="InterPro" id="IPR012337">
    <property type="entry name" value="RNaseH-like_sf"/>
</dbReference>
<comment type="cofactor">
    <cofactor evidence="1">
        <name>Mg(2+)</name>
        <dbReference type="ChEBI" id="CHEBI:18420"/>
    </cofactor>
</comment>
<organismHost>
    <name type="scientific">Chlorella</name>
    <dbReference type="NCBI Taxonomy" id="3071"/>
</organismHost>
<dbReference type="GO" id="GO:0016788">
    <property type="term" value="F:hydrolase activity, acting on ester bonds"/>
    <property type="evidence" value="ECO:0007669"/>
    <property type="project" value="InterPro"/>
</dbReference>
<keyword evidence="4" id="KW-0227">DNA damage</keyword>
<dbReference type="GO" id="GO:0000400">
    <property type="term" value="F:four-way junction DNA binding"/>
    <property type="evidence" value="ECO:0007669"/>
    <property type="project" value="InterPro"/>
</dbReference>
<dbReference type="GO" id="GO:0006310">
    <property type="term" value="P:DNA recombination"/>
    <property type="evidence" value="ECO:0007669"/>
    <property type="project" value="UniProtKB-KW"/>
</dbReference>
<dbReference type="EMBL" id="JX997169">
    <property type="protein sequence ID" value="AGE53848.1"/>
    <property type="molecule type" value="Genomic_DNA"/>
</dbReference>
<evidence type="ECO:0000256" key="2">
    <source>
        <dbReference type="ARBA" id="ARBA00008810"/>
    </source>
</evidence>
<evidence type="ECO:0000256" key="8">
    <source>
        <dbReference type="ARBA" id="ARBA00023204"/>
    </source>
</evidence>
<proteinExistence type="inferred from homology"/>
<dbReference type="Proteomes" id="UP000247091">
    <property type="component" value="Segment"/>
</dbReference>
<dbReference type="GO" id="GO:0004518">
    <property type="term" value="F:nuclease activity"/>
    <property type="evidence" value="ECO:0007669"/>
    <property type="project" value="UniProtKB-KW"/>
</dbReference>
<dbReference type="Gene3D" id="3.30.420.10">
    <property type="entry name" value="Ribonuclease H-like superfamily/Ribonuclease H"/>
    <property type="match status" value="1"/>
</dbReference>
<protein>
    <submittedName>
        <fullName evidence="9">Poxvirus A22-like protein</fullName>
    </submittedName>
</protein>
<name>M1H581_PBCVI</name>
<gene>
    <name evidence="9" type="primary">IL-3A_293L</name>
    <name evidence="9" type="ORF">PBCVIL3A_293L</name>
</gene>
<keyword evidence="8" id="KW-0234">DNA repair</keyword>
<comment type="similarity">
    <text evidence="2">Belongs to the RuvC family. Poxviruses-type subfamily.</text>
</comment>
<organism evidence="9 10">
    <name type="scientific">Paramecium bursaria Chlorella virus IL3A</name>
    <name type="common">PBCV-IL3A</name>
    <dbReference type="NCBI Taxonomy" id="46019"/>
    <lineage>
        <taxon>Viruses</taxon>
        <taxon>Varidnaviria</taxon>
        <taxon>Bamfordvirae</taxon>
        <taxon>Nucleocytoviricota</taxon>
        <taxon>Megaviricetes</taxon>
        <taxon>Algavirales</taxon>
        <taxon>Phycodnaviridae</taxon>
        <taxon>Chlorovirus</taxon>
        <taxon>Chlorovirus illinoense</taxon>
    </lineage>
</organism>
<evidence type="ECO:0000256" key="7">
    <source>
        <dbReference type="ARBA" id="ARBA00023172"/>
    </source>
</evidence>
<keyword evidence="6" id="KW-0460">Magnesium</keyword>
<keyword evidence="7" id="KW-0233">DNA recombination</keyword>
<sequence>MSGTVIGIDPGTLNLALCMIDGTKILNWDVIHISPDPKGIADGLLKINFQDWIKGAEDIVIERQPSKNPRAVRIQHYIEMFVAMHGGRVMTIDAKHKLSYASSTEWWPKRNIMNWTYNERKKLSVETVDTFLKNTEQDPKFVELFEKSKKKDDLADALLHSLAFLNNVKPQLNDDRKPAAIRNIKAVTPSLAQMKSGNYTQGGLKFLAKGLLGSFDTFETGGEQINGFYKSCCKHFGTLDNAYVQLGGR</sequence>
<evidence type="ECO:0000313" key="10">
    <source>
        <dbReference type="Proteomes" id="UP000247091"/>
    </source>
</evidence>
<dbReference type="GO" id="GO:0000287">
    <property type="term" value="F:magnesium ion binding"/>
    <property type="evidence" value="ECO:0007669"/>
    <property type="project" value="InterPro"/>
</dbReference>
<evidence type="ECO:0000256" key="3">
    <source>
        <dbReference type="ARBA" id="ARBA00022722"/>
    </source>
</evidence>
<evidence type="ECO:0000256" key="1">
    <source>
        <dbReference type="ARBA" id="ARBA00001946"/>
    </source>
</evidence>
<keyword evidence="3" id="KW-0540">Nuclease</keyword>
<dbReference type="SUPFAM" id="SSF53098">
    <property type="entry name" value="Ribonuclease H-like"/>
    <property type="match status" value="1"/>
</dbReference>
<keyword evidence="5" id="KW-0378">Hydrolase</keyword>
<evidence type="ECO:0000256" key="5">
    <source>
        <dbReference type="ARBA" id="ARBA00022801"/>
    </source>
</evidence>
<dbReference type="InterPro" id="IPR036397">
    <property type="entry name" value="RNaseH_sf"/>
</dbReference>
<reference evidence="9 10" key="1">
    <citation type="submission" date="2012-10" db="EMBL/GenBank/DDBJ databases">
        <title>Towards defining the chloroviruses: a genomic journey through a genus of large DNA viruses.</title>
        <authorList>
            <person name="Jeanniard A."/>
            <person name="Dunigan D.D."/>
            <person name="Gurnon J.R."/>
            <person name="Agarkova I."/>
            <person name="Kang M."/>
            <person name="Vitek J."/>
            <person name="Duncan G."/>
            <person name="McClung O.W."/>
            <person name="Larsen M."/>
            <person name="Claverie J.-M."/>
            <person name="Van Etten J.L."/>
            <person name="Blanc G."/>
        </authorList>
    </citation>
    <scope>NUCLEOTIDE SEQUENCE [LARGE SCALE GENOMIC DNA]</scope>
</reference>
<dbReference type="InterPro" id="IPR006932">
    <property type="entry name" value="HJ-resolvase_A22"/>
</dbReference>
<evidence type="ECO:0000313" key="9">
    <source>
        <dbReference type="EMBL" id="AGE53848.1"/>
    </source>
</evidence>
<evidence type="ECO:0000256" key="6">
    <source>
        <dbReference type="ARBA" id="ARBA00022842"/>
    </source>
</evidence>
<evidence type="ECO:0000256" key="4">
    <source>
        <dbReference type="ARBA" id="ARBA00022763"/>
    </source>
</evidence>
<accession>M1H581</accession>